<evidence type="ECO:0000256" key="2">
    <source>
        <dbReference type="ARBA" id="ARBA00023239"/>
    </source>
</evidence>
<proteinExistence type="inferred from homology"/>
<name>A0ABT3SLH8_9MYCO</name>
<dbReference type="EMBL" id="JAPJDO010000034">
    <property type="protein sequence ID" value="MCX2940197.1"/>
    <property type="molecule type" value="Genomic_DNA"/>
</dbReference>
<dbReference type="PANTHER" id="PTHR12128:SF66">
    <property type="entry name" value="4-HYDROXY-2-OXOGLUTARATE ALDOLASE, MITOCHONDRIAL"/>
    <property type="match status" value="1"/>
</dbReference>
<protein>
    <submittedName>
        <fullName evidence="4">Dihydrodipicolinate synthase family protein</fullName>
    </submittedName>
</protein>
<evidence type="ECO:0000256" key="3">
    <source>
        <dbReference type="PIRNR" id="PIRNR001365"/>
    </source>
</evidence>
<accession>A0ABT3SLH8</accession>
<reference evidence="4 5" key="1">
    <citation type="submission" date="2022-11" db="EMBL/GenBank/DDBJ databases">
        <title>Mycobacterium sp. nov.</title>
        <authorList>
            <person name="Papic B."/>
            <person name="Spicic S."/>
            <person name="Duvnjak S."/>
        </authorList>
    </citation>
    <scope>NUCLEOTIDE SEQUENCE [LARGE SCALE GENOMIC DNA]</scope>
    <source>
        <strain evidence="4 5">CVI_P4</strain>
    </source>
</reference>
<organism evidence="4 5">
    <name type="scientific">Mycobacterium pinniadriaticum</name>
    <dbReference type="NCBI Taxonomy" id="2994102"/>
    <lineage>
        <taxon>Bacteria</taxon>
        <taxon>Bacillati</taxon>
        <taxon>Actinomycetota</taxon>
        <taxon>Actinomycetes</taxon>
        <taxon>Mycobacteriales</taxon>
        <taxon>Mycobacteriaceae</taxon>
        <taxon>Mycobacterium</taxon>
    </lineage>
</organism>
<comment type="similarity">
    <text evidence="1 3">Belongs to the DapA family.</text>
</comment>
<dbReference type="Proteomes" id="UP001300745">
    <property type="component" value="Unassembled WGS sequence"/>
</dbReference>
<dbReference type="InterPro" id="IPR013785">
    <property type="entry name" value="Aldolase_TIM"/>
</dbReference>
<dbReference type="RefSeq" id="WP_266000019.1">
    <property type="nucleotide sequence ID" value="NZ_JAPJDN010000034.1"/>
</dbReference>
<evidence type="ECO:0000313" key="5">
    <source>
        <dbReference type="Proteomes" id="UP001300745"/>
    </source>
</evidence>
<dbReference type="PIRSF" id="PIRSF001365">
    <property type="entry name" value="DHDPS"/>
    <property type="match status" value="1"/>
</dbReference>
<dbReference type="InterPro" id="IPR002220">
    <property type="entry name" value="DapA-like"/>
</dbReference>
<gene>
    <name evidence="4" type="ORF">ORI27_26220</name>
</gene>
<keyword evidence="2 3" id="KW-0456">Lyase</keyword>
<keyword evidence="5" id="KW-1185">Reference proteome</keyword>
<comment type="caution">
    <text evidence="4">The sequence shown here is derived from an EMBL/GenBank/DDBJ whole genome shotgun (WGS) entry which is preliminary data.</text>
</comment>
<sequence length="324" mass="35149">MLSAQDFKGVYGILPTPAKSGADRWDATDTVDLDETARLTNKLIEDGCSGLLALGTTGECGTLTEAEFEAFTDCFLATVDKRVPALVGATTLGTHDTVRRMRFLRDRGADGTMLGLPMWQPCSEEQAVKYYASISEAFPDMAIMVYANQHAFRFAFPPSFWSAVTDAAPTVTSAKFASPATYLDCLAASKNKVNFLPIDMMALAFAEQSPDTMTALWATAASMGPQPCVALMNAIEAKDLDRAGDVTRDIAWANETFIPGGDLAEFARYNLQLEKMRFNASGYCNAGPIRPPYDVVPEGYAEGARECGRRWAELVEKYSSVGAK</sequence>
<evidence type="ECO:0000313" key="4">
    <source>
        <dbReference type="EMBL" id="MCX2940197.1"/>
    </source>
</evidence>
<dbReference type="Pfam" id="PF00701">
    <property type="entry name" value="DHDPS"/>
    <property type="match status" value="1"/>
</dbReference>
<dbReference type="SMART" id="SM01130">
    <property type="entry name" value="DHDPS"/>
    <property type="match status" value="1"/>
</dbReference>
<dbReference type="Gene3D" id="3.20.20.70">
    <property type="entry name" value="Aldolase class I"/>
    <property type="match status" value="1"/>
</dbReference>
<evidence type="ECO:0000256" key="1">
    <source>
        <dbReference type="ARBA" id="ARBA00007592"/>
    </source>
</evidence>
<dbReference type="PANTHER" id="PTHR12128">
    <property type="entry name" value="DIHYDRODIPICOLINATE SYNTHASE"/>
    <property type="match status" value="1"/>
</dbReference>
<dbReference type="SUPFAM" id="SSF51569">
    <property type="entry name" value="Aldolase"/>
    <property type="match status" value="1"/>
</dbReference>